<proteinExistence type="predicted"/>
<gene>
    <name evidence="2" type="ORF">GO608_01435</name>
</gene>
<organism evidence="2 3">
    <name type="scientific">Aromatoleum buckelii</name>
    <dbReference type="NCBI Taxonomy" id="200254"/>
    <lineage>
        <taxon>Bacteria</taxon>
        <taxon>Pseudomonadati</taxon>
        <taxon>Pseudomonadota</taxon>
        <taxon>Betaproteobacteria</taxon>
        <taxon>Rhodocyclales</taxon>
        <taxon>Rhodocyclaceae</taxon>
        <taxon>Aromatoleum</taxon>
    </lineage>
</organism>
<sequence>MSTARSLILGLSVLCMTAAGHAADIRPGLWEFRSTRMNIGGLPDMSSQMAQMQQHLKSLPPDMRRIVEQQMTERGVTLGQDGTVRSCISPEQAKEDNIYSGKTEGNCTLGNVMKTGDSVTGRLTCTQPQATGDFAARVSSPEHFTTRVNMKSAHGDMQMETEARWLSAHCEVPQRVPPIAR</sequence>
<dbReference type="InterPro" id="IPR022061">
    <property type="entry name" value="DUF3617"/>
</dbReference>
<dbReference type="EMBL" id="WTVH01000002">
    <property type="protein sequence ID" value="NMF91996.1"/>
    <property type="molecule type" value="Genomic_DNA"/>
</dbReference>
<dbReference type="Proteomes" id="UP000601990">
    <property type="component" value="Unassembled WGS sequence"/>
</dbReference>
<evidence type="ECO:0000313" key="3">
    <source>
        <dbReference type="Proteomes" id="UP000601990"/>
    </source>
</evidence>
<comment type="caution">
    <text evidence="2">The sequence shown here is derived from an EMBL/GenBank/DDBJ whole genome shotgun (WGS) entry which is preliminary data.</text>
</comment>
<keyword evidence="3" id="KW-1185">Reference proteome</keyword>
<reference evidence="2" key="1">
    <citation type="submission" date="2019-12" db="EMBL/GenBank/DDBJ databases">
        <title>Comparative genomics gives insights into the taxonomy of the Azoarcus-Aromatoleum group and reveals separate origins of nif in the plant-associated Azoarcus and non-plant-associated Aromatoleum sub-groups.</title>
        <authorList>
            <person name="Lafos M."/>
            <person name="Maluk M."/>
            <person name="Batista M."/>
            <person name="Junghare M."/>
            <person name="Carmona M."/>
            <person name="Faoro H."/>
            <person name="Cruz L.M."/>
            <person name="Battistoni F."/>
            <person name="De Souza E."/>
            <person name="Pedrosa F."/>
            <person name="Chen W.-M."/>
            <person name="Poole P.S."/>
            <person name="Dixon R.A."/>
            <person name="James E.K."/>
        </authorList>
    </citation>
    <scope>NUCLEOTIDE SEQUENCE</scope>
    <source>
        <strain evidence="2">U120</strain>
    </source>
</reference>
<evidence type="ECO:0000313" key="2">
    <source>
        <dbReference type="EMBL" id="NMF91996.1"/>
    </source>
</evidence>
<feature type="signal peptide" evidence="1">
    <location>
        <begin position="1"/>
        <end position="22"/>
    </location>
</feature>
<dbReference type="Pfam" id="PF12276">
    <property type="entry name" value="DUF3617"/>
    <property type="match status" value="1"/>
</dbReference>
<evidence type="ECO:0000256" key="1">
    <source>
        <dbReference type="SAM" id="SignalP"/>
    </source>
</evidence>
<protein>
    <submittedName>
        <fullName evidence="2">DUF3617 family protein</fullName>
    </submittedName>
</protein>
<feature type="chain" id="PRO_5046600372" evidence="1">
    <location>
        <begin position="23"/>
        <end position="181"/>
    </location>
</feature>
<dbReference type="RefSeq" id="WP_169197335.1">
    <property type="nucleotide sequence ID" value="NZ_WTVH02000009.1"/>
</dbReference>
<keyword evidence="1" id="KW-0732">Signal</keyword>
<accession>A0ABX1MZB9</accession>
<name>A0ABX1MZB9_9RHOO</name>